<feature type="compositionally biased region" description="Basic and acidic residues" evidence="8">
    <location>
        <begin position="136"/>
        <end position="151"/>
    </location>
</feature>
<dbReference type="FunFam" id="2.40.160.120:FF:000017">
    <property type="entry name" value="Oxysterol-binding protein homolog C2F12.05c"/>
    <property type="match status" value="1"/>
</dbReference>
<feature type="compositionally biased region" description="Basic and acidic residues" evidence="8">
    <location>
        <begin position="1"/>
        <end position="14"/>
    </location>
</feature>
<dbReference type="Gene3D" id="2.40.160.120">
    <property type="match status" value="1"/>
</dbReference>
<evidence type="ECO:0000256" key="7">
    <source>
        <dbReference type="SAM" id="Coils"/>
    </source>
</evidence>
<evidence type="ECO:0000256" key="2">
    <source>
        <dbReference type="ARBA" id="ARBA00022448"/>
    </source>
</evidence>
<dbReference type="PANTHER" id="PTHR10972">
    <property type="entry name" value="OXYSTEROL-BINDING PROTEIN-RELATED"/>
    <property type="match status" value="1"/>
</dbReference>
<evidence type="ECO:0000256" key="5">
    <source>
        <dbReference type="ARBA" id="ARBA00023121"/>
    </source>
</evidence>
<dbReference type="InterPro" id="IPR018494">
    <property type="entry name" value="Oxysterol-bd_CS"/>
</dbReference>
<dbReference type="PANTHER" id="PTHR10972:SF205">
    <property type="entry name" value="OXYSTEROL-BINDING PROTEIN 1"/>
    <property type="match status" value="1"/>
</dbReference>
<accession>A0AAF0JAG2</accession>
<dbReference type="SUPFAM" id="SSF48403">
    <property type="entry name" value="Ankyrin repeat"/>
    <property type="match status" value="1"/>
</dbReference>
<feature type="region of interest" description="Disordered" evidence="8">
    <location>
        <begin position="880"/>
        <end position="942"/>
    </location>
</feature>
<dbReference type="GO" id="GO:0042729">
    <property type="term" value="C:DASH complex"/>
    <property type="evidence" value="ECO:0007669"/>
    <property type="project" value="InterPro"/>
</dbReference>
<evidence type="ECO:0000256" key="6">
    <source>
        <dbReference type="RuleBase" id="RU003844"/>
    </source>
</evidence>
<dbReference type="GO" id="GO:0072686">
    <property type="term" value="C:mitotic spindle"/>
    <property type="evidence" value="ECO:0007669"/>
    <property type="project" value="InterPro"/>
</dbReference>
<feature type="region of interest" description="Disordered" evidence="8">
    <location>
        <begin position="1"/>
        <end position="24"/>
    </location>
</feature>
<keyword evidence="3" id="KW-0597">Phosphoprotein</keyword>
<dbReference type="InterPro" id="IPR001849">
    <property type="entry name" value="PH_domain"/>
</dbReference>
<dbReference type="GO" id="GO:0006869">
    <property type="term" value="P:lipid transport"/>
    <property type="evidence" value="ECO:0007669"/>
    <property type="project" value="UniProtKB-KW"/>
</dbReference>
<evidence type="ECO:0000256" key="8">
    <source>
        <dbReference type="SAM" id="MobiDB-lite"/>
    </source>
</evidence>
<evidence type="ECO:0000259" key="9">
    <source>
        <dbReference type="PROSITE" id="PS50003"/>
    </source>
</evidence>
<dbReference type="InterPro" id="IPR011993">
    <property type="entry name" value="PH-like_dom_sf"/>
</dbReference>
<evidence type="ECO:0000313" key="11">
    <source>
        <dbReference type="Proteomes" id="UP001217754"/>
    </source>
</evidence>
<keyword evidence="5" id="KW-0446">Lipid-binding</keyword>
<dbReference type="GO" id="GO:0005635">
    <property type="term" value="C:nuclear envelope"/>
    <property type="evidence" value="ECO:0007669"/>
    <property type="project" value="TreeGrafter"/>
</dbReference>
<keyword evidence="7" id="KW-0175">Coiled coil</keyword>
<evidence type="ECO:0000313" key="10">
    <source>
        <dbReference type="EMBL" id="WFD39433.1"/>
    </source>
</evidence>
<dbReference type="InterPro" id="IPR000648">
    <property type="entry name" value="Oxysterol-bd"/>
</dbReference>
<reference evidence="10" key="1">
    <citation type="submission" date="2023-03" db="EMBL/GenBank/DDBJ databases">
        <title>Mating type loci evolution in Malassezia.</title>
        <authorList>
            <person name="Coelho M.A."/>
        </authorList>
    </citation>
    <scope>NUCLEOTIDE SEQUENCE</scope>
    <source>
        <strain evidence="10">CBS 9431</strain>
    </source>
</reference>
<dbReference type="Pfam" id="PF01237">
    <property type="entry name" value="Oxysterol_BP"/>
    <property type="match status" value="1"/>
</dbReference>
<dbReference type="InterPro" id="IPR037239">
    <property type="entry name" value="OSBP_sf"/>
</dbReference>
<evidence type="ECO:0000256" key="4">
    <source>
        <dbReference type="ARBA" id="ARBA00023055"/>
    </source>
</evidence>
<dbReference type="Pfam" id="PF08651">
    <property type="entry name" value="DASH_Duo1"/>
    <property type="match status" value="1"/>
</dbReference>
<feature type="compositionally biased region" description="Basic and acidic residues" evidence="8">
    <location>
        <begin position="570"/>
        <end position="583"/>
    </location>
</feature>
<dbReference type="GO" id="GO:0032934">
    <property type="term" value="F:sterol binding"/>
    <property type="evidence" value="ECO:0007669"/>
    <property type="project" value="TreeGrafter"/>
</dbReference>
<dbReference type="GO" id="GO:0005829">
    <property type="term" value="C:cytosol"/>
    <property type="evidence" value="ECO:0007669"/>
    <property type="project" value="TreeGrafter"/>
</dbReference>
<feature type="compositionally biased region" description="Low complexity" evidence="8">
    <location>
        <begin position="976"/>
        <end position="1014"/>
    </location>
</feature>
<dbReference type="PROSITE" id="PS50003">
    <property type="entry name" value="PH_DOMAIN"/>
    <property type="match status" value="1"/>
</dbReference>
<dbReference type="SMART" id="SM00248">
    <property type="entry name" value="ANK"/>
    <property type="match status" value="3"/>
</dbReference>
<feature type="region of interest" description="Disordered" evidence="8">
    <location>
        <begin position="136"/>
        <end position="225"/>
    </location>
</feature>
<feature type="compositionally biased region" description="Basic and acidic residues" evidence="8">
    <location>
        <begin position="923"/>
        <end position="941"/>
    </location>
</feature>
<dbReference type="InterPro" id="IPR002110">
    <property type="entry name" value="Ankyrin_rpt"/>
</dbReference>
<dbReference type="InterPro" id="IPR013960">
    <property type="entry name" value="DASH_Duo1"/>
</dbReference>
<dbReference type="EMBL" id="CP119961">
    <property type="protein sequence ID" value="WFD39433.1"/>
    <property type="molecule type" value="Genomic_DNA"/>
</dbReference>
<feature type="compositionally biased region" description="Low complexity" evidence="8">
    <location>
        <begin position="880"/>
        <end position="918"/>
    </location>
</feature>
<dbReference type="Gene3D" id="1.25.40.20">
    <property type="entry name" value="Ankyrin repeat-containing domain"/>
    <property type="match status" value="2"/>
</dbReference>
<dbReference type="Gene3D" id="2.30.29.30">
    <property type="entry name" value="Pleckstrin-homology domain (PH domain)/Phosphotyrosine-binding domain (PTB)"/>
    <property type="match status" value="1"/>
</dbReference>
<keyword evidence="4" id="KW-0445">Lipid transport</keyword>
<feature type="region of interest" description="Disordered" evidence="8">
    <location>
        <begin position="1310"/>
        <end position="1329"/>
    </location>
</feature>
<dbReference type="GO" id="GO:0000278">
    <property type="term" value="P:mitotic cell cycle"/>
    <property type="evidence" value="ECO:0007669"/>
    <property type="project" value="InterPro"/>
</dbReference>
<dbReference type="SUPFAM" id="SSF144000">
    <property type="entry name" value="Oxysterol-binding protein-like"/>
    <property type="match status" value="1"/>
</dbReference>
<dbReference type="GeneID" id="85226061"/>
<evidence type="ECO:0000256" key="3">
    <source>
        <dbReference type="ARBA" id="ARBA00022553"/>
    </source>
</evidence>
<keyword evidence="2" id="KW-0813">Transport</keyword>
<comment type="similarity">
    <text evidence="1 6">Belongs to the OSBP family.</text>
</comment>
<name>A0AAF0JAG2_9BASI</name>
<dbReference type="GO" id="GO:0006897">
    <property type="term" value="P:endocytosis"/>
    <property type="evidence" value="ECO:0007669"/>
    <property type="project" value="TreeGrafter"/>
</dbReference>
<sequence length="1484" mass="163163">MDDDAVRTPRRALDDGFDSTLGDATETTSFHKADDSLFQVLRNTPAPREARNGEETESAEQVQRQLQQLQQLNAVFESYEAALSGGVDQVETFAKKIRETDQLLDAYVDLLKNAQARRTLLAEPTWHGATKDAADYAAEQREAQRREEARARPPAKQSMRTSQRPTRGVPRSTRGRAAPDPGRTAPTRAATSRAPAGTASATVASARHPGASTTRGARPASGLPVRGAPNRLRLLDALRTGDRATIDSVLQGLDVSQPRPQIESPLHLAVLCAEPPTIDYVIKQSGIDPNMQTSDTRNTPLHLAVDSDRLDATALLLSLPTINDALVNADNKTPQQLVSSPDMTQLLQSARMELRGRITDALEDFEQEVAQGTLDGAAHNKLLALVQLPRVNAVDLASASRTSGDDVLHAAVRAKATQLITACVRHGADPFVKDMNGRTADSVAPDASIHALLRQLTNAEVDESIAARQSPTYRGFLGKWTNMVGGYKMRWFVLSDGILSYYQSPDDEGRHARGSIYLRYAKIITDHRERNRFEIVSRMGKGMNKLYLRGSDSAESVRWIQMLEKAKRSAEEADVKDPVERTRSPAGGLAAPRPVLAPIATQAPSLAPPPQQPPSATSPLSSHRPSIAGSEVGTLDDTFDIRDDHSEVASLDGDQGIPHGKEFAVVNNMLNMHFDVSFQLLDQLAQSTAGTYVAPPVNTPEGLAKPVSQLSLGGQNTGHNEIIDALRASVKDRFRLWQEYNAMVQDRESYLKDQLEREIATRKLWEEQMTHLGKQHSELEGNLHDAVSVISSQRKELKRVQNDQMADTVKAGGENLSSGITAAVGGAAAAVGAVGTAATSFFQKPSRESSFDDVDDEFYDAVESGNLPNLYVEAPLSERQNSINSTSQQQTGAQPQQTDAQSQQTDAQSQQTDAPQTQEPEELTDKVAQDERRPSMREKVKAAAGAIGGAGAGAGAGAGIGEAIKRKMGKDKSEQPQDQPGQQGEQGQQGQQGEQSQQSQQGEQAQSQQGASQDAEQEQDTSNYPMDEPGFAPYEHLRETLPISKDNRPSMSLWSILKNNIGKDLTKISFPVAFNEPTSMLQRMAEDMEFSECLDAAALQSDSTRRIAYVAAFAASNYSSTIGRIAKPFNPMLGETFEYARPDLHYRYVSEQVSHHPPISACYAESPTWEYMGCVDAKSKFMGRTFEIRPTGVAHVQMKVKPDWVPQSKRNALKHAPNDENLLMEHYSWNKVTTSVGGFIVGSPTIDHYGDMTVVNHVTGDKCTLTFMPRGWRGADSREIRGKVTDASGKVVWDIAGRWNSQLVARRVDSGSSSLNPDSKVGNADPVSSSQQDTQLILLWRNSEKFASPFNLTPFAITLNSCPEDLRPWLPPTDCRLRPDLTAFEHGKFDKADELKVYLENFQRETRRKREAGELPAHKPRWFERTTDPDTHAQFWKPLVTKGEHNRPEMSYWVERMKIGSEHAHGNTEAQWPECGRIFGEYSK</sequence>
<feature type="domain" description="PH" evidence="9">
    <location>
        <begin position="470"/>
        <end position="568"/>
    </location>
</feature>
<feature type="coiled-coil region" evidence="7">
    <location>
        <begin position="52"/>
        <end position="117"/>
    </location>
</feature>
<organism evidence="10 11">
    <name type="scientific">Malassezia japonica</name>
    <dbReference type="NCBI Taxonomy" id="223818"/>
    <lineage>
        <taxon>Eukaryota</taxon>
        <taxon>Fungi</taxon>
        <taxon>Dikarya</taxon>
        <taxon>Basidiomycota</taxon>
        <taxon>Ustilaginomycotina</taxon>
        <taxon>Malasseziomycetes</taxon>
        <taxon>Malasseziales</taxon>
        <taxon>Malasseziaceae</taxon>
        <taxon>Malassezia</taxon>
    </lineage>
</organism>
<feature type="region of interest" description="Disordered" evidence="8">
    <location>
        <begin position="967"/>
        <end position="1032"/>
    </location>
</feature>
<dbReference type="Proteomes" id="UP001217754">
    <property type="component" value="Chromosome 4"/>
</dbReference>
<dbReference type="InterPro" id="IPR036770">
    <property type="entry name" value="Ankyrin_rpt-contain_sf"/>
</dbReference>
<keyword evidence="11" id="KW-1185">Reference proteome</keyword>
<dbReference type="SUPFAM" id="SSF50729">
    <property type="entry name" value="PH domain-like"/>
    <property type="match status" value="1"/>
</dbReference>
<dbReference type="Pfam" id="PF00169">
    <property type="entry name" value="PH"/>
    <property type="match status" value="1"/>
</dbReference>
<dbReference type="GO" id="GO:0005886">
    <property type="term" value="C:plasma membrane"/>
    <property type="evidence" value="ECO:0007669"/>
    <property type="project" value="TreeGrafter"/>
</dbReference>
<dbReference type="RefSeq" id="XP_060122330.1">
    <property type="nucleotide sequence ID" value="XM_060266347.1"/>
</dbReference>
<dbReference type="SMART" id="SM00233">
    <property type="entry name" value="PH"/>
    <property type="match status" value="1"/>
</dbReference>
<dbReference type="GO" id="GO:0006887">
    <property type="term" value="P:exocytosis"/>
    <property type="evidence" value="ECO:0007669"/>
    <property type="project" value="TreeGrafter"/>
</dbReference>
<evidence type="ECO:0000256" key="1">
    <source>
        <dbReference type="ARBA" id="ARBA00008842"/>
    </source>
</evidence>
<gene>
    <name evidence="10" type="ORF">MJAP1_002410</name>
</gene>
<proteinExistence type="inferred from homology"/>
<dbReference type="GO" id="GO:0097038">
    <property type="term" value="C:perinuclear endoplasmic reticulum"/>
    <property type="evidence" value="ECO:0007669"/>
    <property type="project" value="TreeGrafter"/>
</dbReference>
<feature type="region of interest" description="Disordered" evidence="8">
    <location>
        <begin position="570"/>
        <end position="632"/>
    </location>
</feature>
<dbReference type="PROSITE" id="PS01013">
    <property type="entry name" value="OSBP"/>
    <property type="match status" value="1"/>
</dbReference>
<protein>
    <recommendedName>
        <fullName evidence="9">PH domain-containing protein</fullName>
    </recommendedName>
</protein>
<dbReference type="GO" id="GO:0034727">
    <property type="term" value="P:piecemeal microautophagy of the nucleus"/>
    <property type="evidence" value="ECO:0007669"/>
    <property type="project" value="TreeGrafter"/>
</dbReference>
<dbReference type="GO" id="GO:0030011">
    <property type="term" value="P:maintenance of cell polarity"/>
    <property type="evidence" value="ECO:0007669"/>
    <property type="project" value="TreeGrafter"/>
</dbReference>
<feature type="compositionally biased region" description="Low complexity" evidence="8">
    <location>
        <begin position="175"/>
        <end position="202"/>
    </location>
</feature>